<dbReference type="STRING" id="180332.GCA_000797495_03044"/>
<feature type="transmembrane region" description="Helical" evidence="1">
    <location>
        <begin position="273"/>
        <end position="298"/>
    </location>
</feature>
<feature type="transmembrane region" description="Helical" evidence="1">
    <location>
        <begin position="241"/>
        <end position="267"/>
    </location>
</feature>
<organism evidence="2 3">
    <name type="scientific">Robinsoniella peoriensis</name>
    <dbReference type="NCBI Taxonomy" id="180332"/>
    <lineage>
        <taxon>Bacteria</taxon>
        <taxon>Bacillati</taxon>
        <taxon>Bacillota</taxon>
        <taxon>Clostridia</taxon>
        <taxon>Lachnospirales</taxon>
        <taxon>Lachnospiraceae</taxon>
        <taxon>Robinsoniella</taxon>
    </lineage>
</organism>
<feature type="transmembrane region" description="Helical" evidence="1">
    <location>
        <begin position="415"/>
        <end position="438"/>
    </location>
</feature>
<accession>A0A4U8Q5R2</accession>
<dbReference type="EMBL" id="QGQD01000058">
    <property type="protein sequence ID" value="TLD00151.1"/>
    <property type="molecule type" value="Genomic_DNA"/>
</dbReference>
<dbReference type="GO" id="GO:0008643">
    <property type="term" value="P:carbohydrate transport"/>
    <property type="evidence" value="ECO:0007669"/>
    <property type="project" value="InterPro"/>
</dbReference>
<dbReference type="PANTHER" id="PTHR11328:SF24">
    <property type="entry name" value="MAJOR FACILITATOR SUPERFAMILY (MFS) PROFILE DOMAIN-CONTAINING PROTEIN"/>
    <property type="match status" value="1"/>
</dbReference>
<feature type="transmembrane region" description="Helical" evidence="1">
    <location>
        <begin position="48"/>
        <end position="70"/>
    </location>
</feature>
<feature type="transmembrane region" description="Helical" evidence="1">
    <location>
        <begin position="106"/>
        <end position="137"/>
    </location>
</feature>
<feature type="transmembrane region" description="Helical" evidence="1">
    <location>
        <begin position="82"/>
        <end position="100"/>
    </location>
</feature>
<reference evidence="2 3" key="1">
    <citation type="journal article" date="2019" name="Anaerobe">
        <title>Detection of Robinsoniella peoriensis in multiple bone samples of a trauma patient.</title>
        <authorList>
            <person name="Schrottner P."/>
            <person name="Hartwich K."/>
            <person name="Bunk B."/>
            <person name="Schober I."/>
            <person name="Helbig S."/>
            <person name="Rudolph W.W."/>
            <person name="Gunzer F."/>
        </authorList>
    </citation>
    <scope>NUCLEOTIDE SEQUENCE [LARGE SCALE GENOMIC DNA]</scope>
    <source>
        <strain evidence="2 3">DSM 106044</strain>
    </source>
</reference>
<protein>
    <submittedName>
        <fullName evidence="2">Inner membrane symporter YicJ</fullName>
    </submittedName>
</protein>
<feature type="transmembrane region" description="Helical" evidence="1">
    <location>
        <begin position="182"/>
        <end position="201"/>
    </location>
</feature>
<evidence type="ECO:0000313" key="2">
    <source>
        <dbReference type="EMBL" id="TLD00151.1"/>
    </source>
</evidence>
<evidence type="ECO:0000256" key="1">
    <source>
        <dbReference type="SAM" id="Phobius"/>
    </source>
</evidence>
<keyword evidence="1" id="KW-0472">Membrane</keyword>
<name>A0A4U8Q5R2_9FIRM</name>
<feature type="transmembrane region" description="Helical" evidence="1">
    <location>
        <begin position="375"/>
        <end position="395"/>
    </location>
</feature>
<feature type="transmembrane region" description="Helical" evidence="1">
    <location>
        <begin position="158"/>
        <end position="176"/>
    </location>
</feature>
<feature type="transmembrane region" description="Helical" evidence="1">
    <location>
        <begin position="305"/>
        <end position="324"/>
    </location>
</feature>
<keyword evidence="1" id="KW-1133">Transmembrane helix</keyword>
<dbReference type="PANTHER" id="PTHR11328">
    <property type="entry name" value="MAJOR FACILITATOR SUPERFAMILY DOMAIN-CONTAINING PROTEIN"/>
    <property type="match status" value="1"/>
</dbReference>
<dbReference type="RefSeq" id="WP_070041851.1">
    <property type="nucleotide sequence ID" value="NZ_CABMJZ010000089.1"/>
</dbReference>
<dbReference type="InterPro" id="IPR039672">
    <property type="entry name" value="MFS_2"/>
</dbReference>
<dbReference type="Gene3D" id="1.20.1250.20">
    <property type="entry name" value="MFS general substrate transporter like domains"/>
    <property type="match status" value="2"/>
</dbReference>
<dbReference type="AlphaFoldDB" id="A0A4U8Q5R2"/>
<dbReference type="Proteomes" id="UP000306509">
    <property type="component" value="Unassembled WGS sequence"/>
</dbReference>
<evidence type="ECO:0000313" key="3">
    <source>
        <dbReference type="Proteomes" id="UP000306509"/>
    </source>
</evidence>
<keyword evidence="1" id="KW-0812">Transmembrane</keyword>
<dbReference type="Pfam" id="PF13347">
    <property type="entry name" value="MFS_2"/>
    <property type="match status" value="1"/>
</dbReference>
<sequence length="454" mass="49407">MSNEKRLPELTVSAFAVGTLTASLYYSLVNSYFNYYVTDIALVPTDVFGTASFVVRLLFVIIVPLLGAMVQNGHSRFGKYRMWIFIGVPLSLVFTILSFTKFSGSGIFLAIFYSLAYTISSGASSLCGNAQMSLMNVISKDPSQQRRLSTRRSQYQDIAKILFSATFLPLVLLIGGENQAKGYQYTAILIAILAALGYLATAWSGKKHDIYDVKGKVPDEVKKSKMSAKQMLDCVIKNPPLIFMLLSETLKFTAFMIFISTFAYYYQYILNDFSAITVTMTIASVVALGSSLIAPVIIKKAGSKNAGIVALVFYTVGALLPRFMPPSVTMFGVGFVLIYFGMSLNACAGPIQFVNSSLYYQAKTGLNATGFIMSLYVFPIQLGIAISSGMINWLLSSMGYVAGAALEGSQLVSLQNIILLIPGLMLLAAAILVIAYPLSEKKMEEIHGKLGSNM</sequence>
<dbReference type="InterPro" id="IPR036259">
    <property type="entry name" value="MFS_trans_sf"/>
</dbReference>
<dbReference type="SUPFAM" id="SSF103473">
    <property type="entry name" value="MFS general substrate transporter"/>
    <property type="match status" value="1"/>
</dbReference>
<dbReference type="OrthoDB" id="9764596at2"/>
<keyword evidence="3" id="KW-1185">Reference proteome</keyword>
<dbReference type="GO" id="GO:0005886">
    <property type="term" value="C:plasma membrane"/>
    <property type="evidence" value="ECO:0007669"/>
    <property type="project" value="TreeGrafter"/>
</dbReference>
<proteinExistence type="predicted"/>
<gene>
    <name evidence="2" type="primary">yicJ_4</name>
    <name evidence="2" type="ORF">DSM106044_02990</name>
</gene>
<feature type="transmembrane region" description="Helical" evidence="1">
    <location>
        <begin position="7"/>
        <end position="28"/>
    </location>
</feature>
<comment type="caution">
    <text evidence="2">The sequence shown here is derived from an EMBL/GenBank/DDBJ whole genome shotgun (WGS) entry which is preliminary data.</text>
</comment>
<dbReference type="GO" id="GO:0015293">
    <property type="term" value="F:symporter activity"/>
    <property type="evidence" value="ECO:0007669"/>
    <property type="project" value="InterPro"/>
</dbReference>
<feature type="transmembrane region" description="Helical" evidence="1">
    <location>
        <begin position="330"/>
        <end position="354"/>
    </location>
</feature>